<dbReference type="EMBL" id="FZOW01000008">
    <property type="protein sequence ID" value="SNT00320.1"/>
    <property type="molecule type" value="Genomic_DNA"/>
</dbReference>
<evidence type="ECO:0000313" key="2">
    <source>
        <dbReference type="Proteomes" id="UP000198327"/>
    </source>
</evidence>
<sequence>MQIMKLAEALAERGELTRRTEHLKVRILANARHQDGESPAEDASALLLEHAAALDRLEVLIRRINRSNSAATIRGGTITDALAHRDVLRIRHKAITAAADAASGREHEHRYGPRQLRSELVYVAALPVSSLRATADDLAGQIRQIDLDIQRVNWEYDLIDD</sequence>
<proteinExistence type="predicted"/>
<dbReference type="Pfam" id="PF20935">
    <property type="entry name" value="DUF6847"/>
    <property type="match status" value="1"/>
</dbReference>
<evidence type="ECO:0008006" key="3">
    <source>
        <dbReference type="Google" id="ProtNLM"/>
    </source>
</evidence>
<reference evidence="2" key="1">
    <citation type="submission" date="2017-06" db="EMBL/GenBank/DDBJ databases">
        <authorList>
            <person name="Varghese N."/>
            <person name="Submissions S."/>
        </authorList>
    </citation>
    <scope>NUCLEOTIDE SEQUENCE [LARGE SCALE GENOMIC DNA]</scope>
    <source>
        <strain evidence="2">JCM 23211</strain>
    </source>
</reference>
<organism evidence="1 2">
    <name type="scientific">Rhodococcoides kyotonense</name>
    <dbReference type="NCBI Taxonomy" id="398843"/>
    <lineage>
        <taxon>Bacteria</taxon>
        <taxon>Bacillati</taxon>
        <taxon>Actinomycetota</taxon>
        <taxon>Actinomycetes</taxon>
        <taxon>Mycobacteriales</taxon>
        <taxon>Nocardiaceae</taxon>
        <taxon>Rhodococcoides</taxon>
    </lineage>
</organism>
<gene>
    <name evidence="1" type="ORF">SAMN05421642_10831</name>
</gene>
<keyword evidence="2" id="KW-1185">Reference proteome</keyword>
<dbReference type="CDD" id="cd12208">
    <property type="entry name" value="DIP1984-like"/>
    <property type="match status" value="1"/>
</dbReference>
<dbReference type="InterPro" id="IPR047741">
    <property type="entry name" value="DIP1984-like"/>
</dbReference>
<dbReference type="NCBIfam" id="NF038048">
    <property type="entry name" value="DIP1984_fam"/>
    <property type="match status" value="1"/>
</dbReference>
<evidence type="ECO:0000313" key="1">
    <source>
        <dbReference type="EMBL" id="SNT00320.1"/>
    </source>
</evidence>
<name>A0A239J3D7_9NOCA</name>
<dbReference type="Gene3D" id="6.10.320.10">
    <property type="match status" value="1"/>
</dbReference>
<dbReference type="AlphaFoldDB" id="A0A239J3D7"/>
<accession>A0A239J3D7</accession>
<protein>
    <recommendedName>
        <fullName evidence="3">DIP1984 family protein</fullName>
    </recommendedName>
</protein>
<dbReference type="Proteomes" id="UP000198327">
    <property type="component" value="Unassembled WGS sequence"/>
</dbReference>